<comment type="caution">
    <text evidence="3">The sequence shown here is derived from an EMBL/GenBank/DDBJ whole genome shotgun (WGS) entry which is preliminary data.</text>
</comment>
<reference evidence="3 4" key="1">
    <citation type="submission" date="2024-08" db="EMBL/GenBank/DDBJ databases">
        <authorList>
            <person name="Cucini C."/>
            <person name="Frati F."/>
        </authorList>
    </citation>
    <scope>NUCLEOTIDE SEQUENCE [LARGE SCALE GENOMIC DNA]</scope>
</reference>
<keyword evidence="2" id="KW-0472">Membrane</keyword>
<evidence type="ECO:0000313" key="4">
    <source>
        <dbReference type="Proteomes" id="UP001642540"/>
    </source>
</evidence>
<protein>
    <submittedName>
        <fullName evidence="3">Uncharacterized protein</fullName>
    </submittedName>
</protein>
<dbReference type="EMBL" id="CAXLJM020000151">
    <property type="protein sequence ID" value="CAL8143036.1"/>
    <property type="molecule type" value="Genomic_DNA"/>
</dbReference>
<organism evidence="3 4">
    <name type="scientific">Orchesella dallaii</name>
    <dbReference type="NCBI Taxonomy" id="48710"/>
    <lineage>
        <taxon>Eukaryota</taxon>
        <taxon>Metazoa</taxon>
        <taxon>Ecdysozoa</taxon>
        <taxon>Arthropoda</taxon>
        <taxon>Hexapoda</taxon>
        <taxon>Collembola</taxon>
        <taxon>Entomobryomorpha</taxon>
        <taxon>Entomobryoidea</taxon>
        <taxon>Orchesellidae</taxon>
        <taxon>Orchesellinae</taxon>
        <taxon>Orchesella</taxon>
    </lineage>
</organism>
<evidence type="ECO:0000256" key="2">
    <source>
        <dbReference type="SAM" id="Phobius"/>
    </source>
</evidence>
<accession>A0ABP1S467</accession>
<evidence type="ECO:0000313" key="3">
    <source>
        <dbReference type="EMBL" id="CAL8143036.1"/>
    </source>
</evidence>
<name>A0ABP1S467_9HEXA</name>
<proteinExistence type="predicted"/>
<feature type="transmembrane region" description="Helical" evidence="2">
    <location>
        <begin position="7"/>
        <end position="28"/>
    </location>
</feature>
<keyword evidence="2" id="KW-0812">Transmembrane</keyword>
<sequence length="168" mass="17369">MAKFAPIVIVVLAAILIDIAVVAGFGYYPGGSASTATGGVGGQYTGSEGAHETHNDKDFAIKYGSKQGSSSSFKNTGAQAGAHGATAHVQQPYYQYPVYPQYGWDPTPPTHGWGPTPPPHGWGPAPPPPPPPTQGWGPPPPTQGWGPPPTHPPPTLPTPKPTPGWLRG</sequence>
<feature type="compositionally biased region" description="Polar residues" evidence="1">
    <location>
        <begin position="66"/>
        <end position="75"/>
    </location>
</feature>
<keyword evidence="4" id="KW-1185">Reference proteome</keyword>
<evidence type="ECO:0000256" key="1">
    <source>
        <dbReference type="SAM" id="MobiDB-lite"/>
    </source>
</evidence>
<feature type="region of interest" description="Disordered" evidence="1">
    <location>
        <begin position="109"/>
        <end position="168"/>
    </location>
</feature>
<dbReference type="PRINTS" id="PR01217">
    <property type="entry name" value="PRICHEXTENSN"/>
</dbReference>
<dbReference type="Proteomes" id="UP001642540">
    <property type="component" value="Unassembled WGS sequence"/>
</dbReference>
<gene>
    <name evidence="3" type="ORF">ODALV1_LOCUS29236</name>
</gene>
<feature type="compositionally biased region" description="Low complexity" evidence="1">
    <location>
        <begin position="76"/>
        <end position="85"/>
    </location>
</feature>
<feature type="compositionally biased region" description="Pro residues" evidence="1">
    <location>
        <begin position="115"/>
        <end position="162"/>
    </location>
</feature>
<feature type="region of interest" description="Disordered" evidence="1">
    <location>
        <begin position="62"/>
        <end position="85"/>
    </location>
</feature>
<keyword evidence="2" id="KW-1133">Transmembrane helix</keyword>